<reference evidence="5 6" key="1">
    <citation type="submission" date="2019-02" db="EMBL/GenBank/DDBJ databases">
        <title>Investigation of anaerobic lignin degradation for improved lignocellulosic biofuels.</title>
        <authorList>
            <person name="Deangelis K."/>
        </authorList>
    </citation>
    <scope>NUCLEOTIDE SEQUENCE [LARGE SCALE GENOMIC DNA]</scope>
    <source>
        <strain evidence="5 6">159R</strain>
    </source>
</reference>
<dbReference type="InterPro" id="IPR003593">
    <property type="entry name" value="AAA+_ATPase"/>
</dbReference>
<comment type="caution">
    <text evidence="5">The sequence shown here is derived from an EMBL/GenBank/DDBJ whole genome shotgun (WGS) entry which is preliminary data.</text>
</comment>
<dbReference type="InterPro" id="IPR003439">
    <property type="entry name" value="ABC_transporter-like_ATP-bd"/>
</dbReference>
<evidence type="ECO:0000259" key="4">
    <source>
        <dbReference type="PROSITE" id="PS50893"/>
    </source>
</evidence>
<evidence type="ECO:0000256" key="1">
    <source>
        <dbReference type="ARBA" id="ARBA00022448"/>
    </source>
</evidence>
<dbReference type="SUPFAM" id="SSF52540">
    <property type="entry name" value="P-loop containing nucleoside triphosphate hydrolases"/>
    <property type="match status" value="1"/>
</dbReference>
<keyword evidence="3 5" id="KW-0067">ATP-binding</keyword>
<dbReference type="OrthoDB" id="9802264at2"/>
<feature type="domain" description="ABC transporter" evidence="4">
    <location>
        <begin position="10"/>
        <end position="240"/>
    </location>
</feature>
<dbReference type="AlphaFoldDB" id="A0A4R1N678"/>
<name>A0A4R1N678_9GAMM</name>
<evidence type="ECO:0000313" key="6">
    <source>
        <dbReference type="Proteomes" id="UP000294555"/>
    </source>
</evidence>
<dbReference type="PANTHER" id="PTHR42781:SF8">
    <property type="entry name" value="BICARBONATE TRANSPORT ATP-BINDING PROTEIN CMPC"/>
    <property type="match status" value="1"/>
</dbReference>
<organism evidence="5 6">
    <name type="scientific">Sodalis ligni</name>
    <dbReference type="NCBI Taxonomy" id="2697027"/>
    <lineage>
        <taxon>Bacteria</taxon>
        <taxon>Pseudomonadati</taxon>
        <taxon>Pseudomonadota</taxon>
        <taxon>Gammaproteobacteria</taxon>
        <taxon>Enterobacterales</taxon>
        <taxon>Bruguierivoracaceae</taxon>
        <taxon>Sodalis</taxon>
    </lineage>
</organism>
<accession>A0A4R1N678</accession>
<dbReference type="PANTHER" id="PTHR42781">
    <property type="entry name" value="SPERMIDINE/PUTRESCINE IMPORT ATP-BINDING PROTEIN POTA"/>
    <property type="match status" value="1"/>
</dbReference>
<dbReference type="SMART" id="SM00382">
    <property type="entry name" value="AAA"/>
    <property type="match status" value="1"/>
</dbReference>
<proteinExistence type="predicted"/>
<keyword evidence="1" id="KW-0813">Transport</keyword>
<sequence length="251" mass="27537">MNSASDNPLFRIADFSVMYPGATPLSHLDLTIRPHEITCILGKSGCGKTTLLKALGGFIAGNAGGGIFFDGDRLTGPNRHSVMIFQENNLYPWLTVKGNVAFGLRFSAPGLSRQQRDKRVGAMLETVGLTESAGRYPHQLSGGMRQRTAIARALVADPRVLLLDEPFSALDISLRRRMQGLLGQLWRETRMSMVMVTHNIEEAITVGHRIIVMGGQPAAILLEQDTGAAEFGDRYSNAFLQLQQHIESIIY</sequence>
<protein>
    <submittedName>
        <fullName evidence="5">NitT/TauT family transport system ATP-binding protein/taurine transport system ATP-binding protein</fullName>
    </submittedName>
</protein>
<keyword evidence="2" id="KW-0547">Nucleotide-binding</keyword>
<dbReference type="InterPro" id="IPR027417">
    <property type="entry name" value="P-loop_NTPase"/>
</dbReference>
<dbReference type="GO" id="GO:0005524">
    <property type="term" value="F:ATP binding"/>
    <property type="evidence" value="ECO:0007669"/>
    <property type="project" value="UniProtKB-KW"/>
</dbReference>
<dbReference type="RefSeq" id="WP_132921017.1">
    <property type="nucleotide sequence ID" value="NZ_SJOI01000001.1"/>
</dbReference>
<evidence type="ECO:0000256" key="2">
    <source>
        <dbReference type="ARBA" id="ARBA00022741"/>
    </source>
</evidence>
<evidence type="ECO:0000313" key="5">
    <source>
        <dbReference type="EMBL" id="TCL02037.1"/>
    </source>
</evidence>
<evidence type="ECO:0000256" key="3">
    <source>
        <dbReference type="ARBA" id="ARBA00022840"/>
    </source>
</evidence>
<keyword evidence="6" id="KW-1185">Reference proteome</keyword>
<dbReference type="Pfam" id="PF00005">
    <property type="entry name" value="ABC_tran"/>
    <property type="match status" value="1"/>
</dbReference>
<dbReference type="Proteomes" id="UP000294555">
    <property type="component" value="Unassembled WGS sequence"/>
</dbReference>
<dbReference type="Gene3D" id="3.40.50.300">
    <property type="entry name" value="P-loop containing nucleotide triphosphate hydrolases"/>
    <property type="match status" value="1"/>
</dbReference>
<dbReference type="GO" id="GO:0016887">
    <property type="term" value="F:ATP hydrolysis activity"/>
    <property type="evidence" value="ECO:0007669"/>
    <property type="project" value="InterPro"/>
</dbReference>
<dbReference type="PROSITE" id="PS50893">
    <property type="entry name" value="ABC_TRANSPORTER_2"/>
    <property type="match status" value="1"/>
</dbReference>
<gene>
    <name evidence="5" type="ORF">EZJ58_0022</name>
</gene>
<dbReference type="CDD" id="cd03293">
    <property type="entry name" value="ABC_NrtD_SsuB_transporters"/>
    <property type="match status" value="1"/>
</dbReference>
<dbReference type="InterPro" id="IPR050093">
    <property type="entry name" value="ABC_SmlMolc_Importer"/>
</dbReference>
<dbReference type="EMBL" id="SJOI01000001">
    <property type="protein sequence ID" value="TCL02037.1"/>
    <property type="molecule type" value="Genomic_DNA"/>
</dbReference>